<dbReference type="PANTHER" id="PTHR30538">
    <property type="entry name" value="LYSINE 2,3-AMINOMUTASE-RELATED"/>
    <property type="match status" value="1"/>
</dbReference>
<dbReference type="SFLD" id="SFLDS00029">
    <property type="entry name" value="Radical_SAM"/>
    <property type="match status" value="1"/>
</dbReference>
<evidence type="ECO:0000259" key="16">
    <source>
        <dbReference type="PROSITE" id="PS51918"/>
    </source>
</evidence>
<comment type="cofactor">
    <cofactor evidence="2 15">
        <name>pyridoxal 5'-phosphate</name>
        <dbReference type="ChEBI" id="CHEBI:597326"/>
    </cofactor>
</comment>
<name>A0A2S8RBN3_9FIRM</name>
<reference evidence="17 18" key="1">
    <citation type="journal article" date="2018" name="Syst. Appl. Microbiol.">
        <title>Characterization and high-quality draft genome sequence of Herbivorax saccincola A7, an anaerobic, alkaliphilic, thermophilic, cellulolytic, and xylanolytic bacterium.</title>
        <authorList>
            <person name="Aikawa S."/>
            <person name="Baramee S."/>
            <person name="Sermsathanaswadi J."/>
            <person name="Thianheng P."/>
            <person name="Tachaapaikoon C."/>
            <person name="Shikata A."/>
            <person name="Waeonukul R."/>
            <person name="Pason P."/>
            <person name="Ratanakhanokchai K."/>
            <person name="Kosugi A."/>
        </authorList>
    </citation>
    <scope>NUCLEOTIDE SEQUENCE [LARGE SCALE GENOMIC DNA]</scope>
    <source>
        <strain evidence="17 18">A7</strain>
    </source>
</reference>
<comment type="caution">
    <text evidence="17">The sequence shown here is derived from an EMBL/GenBank/DDBJ whole genome shotgun (WGS) entry which is preliminary data.</text>
</comment>
<evidence type="ECO:0000256" key="9">
    <source>
        <dbReference type="ARBA" id="ARBA00022723"/>
    </source>
</evidence>
<evidence type="ECO:0000256" key="3">
    <source>
        <dbReference type="ARBA" id="ARBA00001966"/>
    </source>
</evidence>
<dbReference type="InterPro" id="IPR013785">
    <property type="entry name" value="Aldolase_TIM"/>
</dbReference>
<keyword evidence="10 15" id="KW-0663">Pyridoxal phosphate</keyword>
<evidence type="ECO:0000256" key="4">
    <source>
        <dbReference type="ARBA" id="ARBA00008703"/>
    </source>
</evidence>
<dbReference type="GO" id="GO:0051539">
    <property type="term" value="F:4 iron, 4 sulfur cluster binding"/>
    <property type="evidence" value="ECO:0007669"/>
    <property type="project" value="UniProtKB-KW"/>
</dbReference>
<dbReference type="Pfam" id="PF12544">
    <property type="entry name" value="LAM_C"/>
    <property type="match status" value="1"/>
</dbReference>
<proteinExistence type="inferred from homology"/>
<dbReference type="SUPFAM" id="SSF102114">
    <property type="entry name" value="Radical SAM enzymes"/>
    <property type="match status" value="1"/>
</dbReference>
<evidence type="ECO:0000256" key="7">
    <source>
        <dbReference type="ARBA" id="ARBA00022485"/>
    </source>
</evidence>
<evidence type="ECO:0000256" key="6">
    <source>
        <dbReference type="ARBA" id="ARBA00022363"/>
    </source>
</evidence>
<dbReference type="SFLD" id="SFLDF00283">
    <property type="entry name" value="L-lysine_2_3-aminomutase_(LAM"/>
    <property type="match status" value="1"/>
</dbReference>
<evidence type="ECO:0000256" key="12">
    <source>
        <dbReference type="ARBA" id="ARBA00023014"/>
    </source>
</evidence>
<dbReference type="FunFam" id="3.20.20.70:FF:000095">
    <property type="entry name" value="Lysine 2,3-aminomutase"/>
    <property type="match status" value="1"/>
</dbReference>
<dbReference type="Proteomes" id="UP000239720">
    <property type="component" value="Unassembled WGS sequence"/>
</dbReference>
<dbReference type="SFLD" id="SFLDG01070">
    <property type="entry name" value="PLP-dependent"/>
    <property type="match status" value="1"/>
</dbReference>
<dbReference type="NCBIfam" id="TIGR03820">
    <property type="entry name" value="lys_2_3_AblA"/>
    <property type="match status" value="1"/>
</dbReference>
<dbReference type="Gene3D" id="6.10.140.1170">
    <property type="match status" value="1"/>
</dbReference>
<feature type="binding site" evidence="14">
    <location>
        <position position="131"/>
    </location>
    <ligand>
        <name>[4Fe-4S] cluster</name>
        <dbReference type="ChEBI" id="CHEBI:49883"/>
        <note>4Fe-4S-S-AdoMet</note>
    </ligand>
</feature>
<dbReference type="PIRSF" id="PIRSF004911">
    <property type="entry name" value="DUF160"/>
    <property type="match status" value="1"/>
</dbReference>
<dbReference type="PROSITE" id="PS51918">
    <property type="entry name" value="RADICAL_SAM"/>
    <property type="match status" value="1"/>
</dbReference>
<evidence type="ECO:0000256" key="8">
    <source>
        <dbReference type="ARBA" id="ARBA00022691"/>
    </source>
</evidence>
<keyword evidence="13" id="KW-0413">Isomerase</keyword>
<evidence type="ECO:0000256" key="15">
    <source>
        <dbReference type="PIRSR" id="PIRSR603739-50"/>
    </source>
</evidence>
<keyword evidence="12 14" id="KW-0411">Iron-sulfur</keyword>
<dbReference type="GO" id="GO:0050066">
    <property type="term" value="F:L-lysine 2,3-aminomutase activity"/>
    <property type="evidence" value="ECO:0007669"/>
    <property type="project" value="UniProtKB-EC"/>
</dbReference>
<dbReference type="InterPro" id="IPR007197">
    <property type="entry name" value="rSAM"/>
</dbReference>
<dbReference type="RefSeq" id="WP_105368259.1">
    <property type="nucleotide sequence ID" value="NZ_DAONOL010000003.1"/>
</dbReference>
<feature type="domain" description="Radical SAM core" evidence="16">
    <location>
        <begin position="113"/>
        <end position="325"/>
    </location>
</feature>
<feature type="modified residue" description="N6-(pyridoxal phosphate)lysine" evidence="15">
    <location>
        <position position="339"/>
    </location>
</feature>
<dbReference type="EC" id="5.4.3.2" evidence="5"/>
<dbReference type="AlphaFoldDB" id="A0A2S8RBN3"/>
<organism evidence="17 18">
    <name type="scientific">Acetivibrio saccincola</name>
    <dbReference type="NCBI Taxonomy" id="1677857"/>
    <lineage>
        <taxon>Bacteria</taxon>
        <taxon>Bacillati</taxon>
        <taxon>Bacillota</taxon>
        <taxon>Clostridia</taxon>
        <taxon>Eubacteriales</taxon>
        <taxon>Oscillospiraceae</taxon>
        <taxon>Acetivibrio</taxon>
    </lineage>
</organism>
<evidence type="ECO:0000256" key="2">
    <source>
        <dbReference type="ARBA" id="ARBA00001933"/>
    </source>
</evidence>
<sequence length="425" mass="48993">MKNSYKNMSIWKNVSEEQWNDWRWQISNRITTLEELEQVINLTDEEREGVKKSLKYLRMAITPYYATLMDVDNYDCPIRRQGVPTIYETELSNSDMTDPLEEGLDSPLPGLTHRYPDRVLLLITDQCSMYCRHCTRRRFAGHDDKAMPLKNIKRAIEYIKKHKEIRDVLLSGGDALCVSDSTLDYILGSIRAIKHVEVIRIGTRTPVVMPQRITKELCDIIKKHHPVWLNTHFNHPNEITKEAKQACEMLVNAGVPLGNQSVLLKGINDCPYIMKKLVHELVKMRVRPYYLYQCDLSEGIEHFRTSVSTGIEIIEMLRGHTSGFAVPTFVVDAPGGGGKIPVNPQYVVSQSPEKIILRNFEGVICSYSEPKDKTHECKNCGLCKKYRNEDNVGIEQLYEEENISLIPRSNIRLNRRKSFNVYSKT</sequence>
<keyword evidence="7 14" id="KW-0004">4Fe-4S</keyword>
<evidence type="ECO:0000256" key="1">
    <source>
        <dbReference type="ARBA" id="ARBA00000911"/>
    </source>
</evidence>
<keyword evidence="9 14" id="KW-0479">Metal-binding</keyword>
<dbReference type="InterPro" id="IPR025895">
    <property type="entry name" value="LAM_C_dom"/>
</dbReference>
<evidence type="ECO:0000256" key="13">
    <source>
        <dbReference type="ARBA" id="ARBA00023235"/>
    </source>
</evidence>
<evidence type="ECO:0000313" key="18">
    <source>
        <dbReference type="Proteomes" id="UP000239720"/>
    </source>
</evidence>
<dbReference type="InterPro" id="IPR022459">
    <property type="entry name" value="Lysine_aminomutase"/>
</dbReference>
<feature type="binding site" evidence="14">
    <location>
        <position position="134"/>
    </location>
    <ligand>
        <name>[4Fe-4S] cluster</name>
        <dbReference type="ChEBI" id="CHEBI:49883"/>
        <note>4Fe-4S-S-AdoMet</note>
    </ligand>
</feature>
<dbReference type="InterPro" id="IPR003739">
    <property type="entry name" value="Lys_aminomutase/Glu_NH3_mut"/>
</dbReference>
<evidence type="ECO:0000256" key="14">
    <source>
        <dbReference type="PIRSR" id="PIRSR004911-1"/>
    </source>
</evidence>
<dbReference type="OrthoDB" id="9768064at2"/>
<evidence type="ECO:0000313" key="17">
    <source>
        <dbReference type="EMBL" id="PQQ67214.1"/>
    </source>
</evidence>
<accession>A0A2S8RBN3</accession>
<dbReference type="Pfam" id="PF04055">
    <property type="entry name" value="Radical_SAM"/>
    <property type="match status" value="1"/>
</dbReference>
<comment type="similarity">
    <text evidence="4">Belongs to the radical SAM superfamily. KamA family.</text>
</comment>
<keyword evidence="8" id="KW-0949">S-adenosyl-L-methionine</keyword>
<dbReference type="CDD" id="cd01335">
    <property type="entry name" value="Radical_SAM"/>
    <property type="match status" value="1"/>
</dbReference>
<feature type="binding site" evidence="14">
    <location>
        <position position="127"/>
    </location>
    <ligand>
        <name>[4Fe-4S] cluster</name>
        <dbReference type="ChEBI" id="CHEBI:49883"/>
        <note>4Fe-4S-S-AdoMet</note>
    </ligand>
</feature>
<protein>
    <recommendedName>
        <fullName evidence="6">L-lysine 2,3-aminomutase</fullName>
        <ecNumber evidence="5">5.4.3.2</ecNumber>
    </recommendedName>
</protein>
<dbReference type="GO" id="GO:0046872">
    <property type="term" value="F:metal ion binding"/>
    <property type="evidence" value="ECO:0007669"/>
    <property type="project" value="UniProtKB-KW"/>
</dbReference>
<comment type="catalytic activity">
    <reaction evidence="1">
        <text>L-lysine = (3S)-3,6-diaminohexanoate</text>
        <dbReference type="Rhea" id="RHEA:19177"/>
        <dbReference type="ChEBI" id="CHEBI:32551"/>
        <dbReference type="ChEBI" id="CHEBI:57434"/>
        <dbReference type="EC" id="5.4.3.2"/>
    </reaction>
</comment>
<dbReference type="Gene3D" id="6.20.120.40">
    <property type="match status" value="1"/>
</dbReference>
<evidence type="ECO:0000256" key="10">
    <source>
        <dbReference type="ARBA" id="ARBA00022898"/>
    </source>
</evidence>
<keyword evidence="11" id="KW-0408">Iron</keyword>
<dbReference type="Gene3D" id="3.20.20.70">
    <property type="entry name" value="Aldolase class I"/>
    <property type="match status" value="1"/>
</dbReference>
<dbReference type="EMBL" id="NEMB01000003">
    <property type="protein sequence ID" value="PQQ67214.1"/>
    <property type="molecule type" value="Genomic_DNA"/>
</dbReference>
<gene>
    <name evidence="17" type="ORF">B9R14_10950</name>
</gene>
<evidence type="ECO:0000256" key="5">
    <source>
        <dbReference type="ARBA" id="ARBA00012144"/>
    </source>
</evidence>
<dbReference type="NCBIfam" id="TIGR00238">
    <property type="entry name" value="KamA family radical SAM protein"/>
    <property type="match status" value="1"/>
</dbReference>
<dbReference type="InterPro" id="IPR058240">
    <property type="entry name" value="rSAM_sf"/>
</dbReference>
<comment type="cofactor">
    <cofactor evidence="3">
        <name>[4Fe-4S] cluster</name>
        <dbReference type="ChEBI" id="CHEBI:49883"/>
    </cofactor>
</comment>
<evidence type="ECO:0000256" key="11">
    <source>
        <dbReference type="ARBA" id="ARBA00023004"/>
    </source>
</evidence>
<dbReference type="PANTHER" id="PTHR30538:SF1">
    <property type="entry name" value="L-LYSINE 2,3-AMINOMUTASE"/>
    <property type="match status" value="1"/>
</dbReference>